<evidence type="ECO:0000313" key="2">
    <source>
        <dbReference type="Proteomes" id="UP000038009"/>
    </source>
</evidence>
<dbReference type="EMBL" id="LJSK01000004">
    <property type="protein sequence ID" value="KPI90579.1"/>
    <property type="molecule type" value="Genomic_DNA"/>
</dbReference>
<evidence type="ECO:0000313" key="1">
    <source>
        <dbReference type="EMBL" id="KPI90579.1"/>
    </source>
</evidence>
<dbReference type="OMA" id="QGQWIRQ"/>
<organism evidence="1 2">
    <name type="scientific">Leptomonas seymouri</name>
    <dbReference type="NCBI Taxonomy" id="5684"/>
    <lineage>
        <taxon>Eukaryota</taxon>
        <taxon>Discoba</taxon>
        <taxon>Euglenozoa</taxon>
        <taxon>Kinetoplastea</taxon>
        <taxon>Metakinetoplastina</taxon>
        <taxon>Trypanosomatida</taxon>
        <taxon>Trypanosomatidae</taxon>
        <taxon>Leishmaniinae</taxon>
        <taxon>Leptomonas</taxon>
    </lineage>
</organism>
<dbReference type="PANTHER" id="PTHR36058:SF1">
    <property type="entry name" value="NUCLEOPHOSMIN"/>
    <property type="match status" value="1"/>
</dbReference>
<gene>
    <name evidence="1" type="ORF">ABL78_0339</name>
</gene>
<name>A0A0N0P915_LEPSE</name>
<evidence type="ECO:0008006" key="3">
    <source>
        <dbReference type="Google" id="ProtNLM"/>
    </source>
</evidence>
<reference evidence="1 2" key="1">
    <citation type="journal article" date="2015" name="PLoS Pathog.">
        <title>Leptomonas seymouri: Adaptations to the Dixenous Life Cycle Analyzed by Genome Sequencing, Transcriptome Profiling and Co-infection with Leishmania donovani.</title>
        <authorList>
            <person name="Kraeva N."/>
            <person name="Butenko A."/>
            <person name="Hlavacova J."/>
            <person name="Kostygov A."/>
            <person name="Myskova J."/>
            <person name="Grybchuk D."/>
            <person name="Lestinova T."/>
            <person name="Votypka J."/>
            <person name="Volf P."/>
            <person name="Opperdoes F."/>
            <person name="Flegontov P."/>
            <person name="Lukes J."/>
            <person name="Yurchenko V."/>
        </authorList>
    </citation>
    <scope>NUCLEOTIDE SEQUENCE [LARGE SCALE GENOMIC DNA]</scope>
    <source>
        <strain evidence="1 2">ATCC 30220</strain>
    </source>
</reference>
<sequence>MQLRVLVPLLLVLSALVGSVGIQCVTARKELPVNTAFPAVVQDAIHCDVCSFIVLNALNLVEEKRDELRAKRLTLREDDILAETENMCIPFKDQGQWIRQVHLQVTQKSSQDASQGHGIKVEVASFYGRCDRTCDTVAALCEELVDRDIMDDFPGQLLKASRDANMADEAHRLAIFGQFCYPLRHCKWHKKYIKALENALSTDANLLQEMKAEKLRRIKGEELEMETMMYRLTREQRQSADVFTRDEVHRMQQAFIHGTKEDVAAVDPKAFDLSDEEFVALREHMLADQRITGGDRVGMGGGGDEDDL</sequence>
<dbReference type="AlphaFoldDB" id="A0A0N0P915"/>
<accession>A0A0N0P915</accession>
<dbReference type="PANTHER" id="PTHR36058">
    <property type="entry name" value="NUCLEOPHOSMIN"/>
    <property type="match status" value="1"/>
</dbReference>
<comment type="caution">
    <text evidence="1">The sequence shown here is derived from an EMBL/GenBank/DDBJ whole genome shotgun (WGS) entry which is preliminary data.</text>
</comment>
<dbReference type="VEuPathDB" id="TriTrypDB:Lsey_0004_0670"/>
<dbReference type="OrthoDB" id="271487at2759"/>
<proteinExistence type="predicted"/>
<dbReference type="Proteomes" id="UP000038009">
    <property type="component" value="Unassembled WGS sequence"/>
</dbReference>
<protein>
    <recommendedName>
        <fullName evidence="3">DUF3456 domain-containing protein</fullName>
    </recommendedName>
</protein>
<keyword evidence="2" id="KW-1185">Reference proteome</keyword>